<evidence type="ECO:0000313" key="3">
    <source>
        <dbReference type="Proteomes" id="UP000061468"/>
    </source>
</evidence>
<dbReference type="SUPFAM" id="SSF111364">
    <property type="entry name" value="Tsx-like channel"/>
    <property type="match status" value="1"/>
</dbReference>
<protein>
    <recommendedName>
        <fullName evidence="4">Nucleoside-binding protein</fullName>
    </recommendedName>
</protein>
<accession>A0AAC8XLJ2</accession>
<dbReference type="Proteomes" id="UP000061468">
    <property type="component" value="Chromosome"/>
</dbReference>
<name>A0AAC8XLJ2_9ALTE</name>
<feature type="chain" id="PRO_5042252614" description="Nucleoside-binding protein" evidence="1">
    <location>
        <begin position="23"/>
        <end position="259"/>
    </location>
</feature>
<gene>
    <name evidence="2" type="ORF">AV942_15585</name>
</gene>
<feature type="signal peptide" evidence="1">
    <location>
        <begin position="1"/>
        <end position="22"/>
    </location>
</feature>
<organism evidence="2 3">
    <name type="scientific">Alteromonas mediterranea</name>
    <dbReference type="NCBI Taxonomy" id="314275"/>
    <lineage>
        <taxon>Bacteria</taxon>
        <taxon>Pseudomonadati</taxon>
        <taxon>Pseudomonadota</taxon>
        <taxon>Gammaproteobacteria</taxon>
        <taxon>Alteromonadales</taxon>
        <taxon>Alteromonadaceae</taxon>
        <taxon>Alteromonas/Salinimonas group</taxon>
        <taxon>Alteromonas</taxon>
    </lineage>
</organism>
<dbReference type="EMBL" id="CP013928">
    <property type="protein sequence ID" value="AMJ79610.1"/>
    <property type="molecule type" value="Genomic_DNA"/>
</dbReference>
<dbReference type="GO" id="GO:0009279">
    <property type="term" value="C:cell outer membrane"/>
    <property type="evidence" value="ECO:0007669"/>
    <property type="project" value="InterPro"/>
</dbReference>
<evidence type="ECO:0000313" key="2">
    <source>
        <dbReference type="EMBL" id="AMJ79610.1"/>
    </source>
</evidence>
<sequence>MQFNVYPIFLLFLMLFSFPSLASLWSENELHIQQGKLNQPFADVSGTTSDTTIVTFQHASGWEYGQHFFFVDYASTEDDDSLYAEWYPSLSTHPLFDSTYGGVLKDISVVMGVNMAPESDVLKYLPGVQLHLDVDGFQFLNLLIAGYIDDSEGISAGGAPKEGDSWMLDLAWRYPLAIKSQHFYIEGHVEYIDERSSEIPGVTVESWVLAQAQVRWDAGNAFFDVKDRLFLGIEYQYWNNKLGTQEKDNTVQALAVWRF</sequence>
<dbReference type="Gene3D" id="2.40.230.20">
    <property type="entry name" value="Nucleoside-specific channel-forming protein, Tsx-like"/>
    <property type="match status" value="1"/>
</dbReference>
<dbReference type="AlphaFoldDB" id="A0AAC8XLJ2"/>
<evidence type="ECO:0008006" key="4">
    <source>
        <dbReference type="Google" id="ProtNLM"/>
    </source>
</evidence>
<reference evidence="2 3" key="1">
    <citation type="submission" date="2015-12" db="EMBL/GenBank/DDBJ databases">
        <title>Intraspecies pangenome expansion in the marine bacterium Alteromonas.</title>
        <authorList>
            <person name="Lopez-Perez M."/>
            <person name="Rodriguez-Valera F."/>
        </authorList>
    </citation>
    <scope>NUCLEOTIDE SEQUENCE [LARGE SCALE GENOMIC DNA]</scope>
    <source>
        <strain evidence="2 3">UM8</strain>
    </source>
</reference>
<dbReference type="RefSeq" id="WP_015067906.1">
    <property type="nucleotide sequence ID" value="NZ_CAXGIV010000021.1"/>
</dbReference>
<proteinExistence type="predicted"/>
<evidence type="ECO:0000256" key="1">
    <source>
        <dbReference type="SAM" id="SignalP"/>
    </source>
</evidence>
<keyword evidence="1" id="KW-0732">Signal</keyword>
<dbReference type="InterPro" id="IPR036777">
    <property type="entry name" value="Channel_Tsx-like_sf"/>
</dbReference>